<dbReference type="Gene3D" id="1.20.1050.10">
    <property type="match status" value="1"/>
</dbReference>
<dbReference type="GO" id="GO:0005737">
    <property type="term" value="C:cytoplasm"/>
    <property type="evidence" value="ECO:0007669"/>
    <property type="project" value="TreeGrafter"/>
</dbReference>
<dbReference type="PANTHER" id="PTHR43968:SF6">
    <property type="entry name" value="GLUTATHIONE S-TRANSFERASE OMEGA"/>
    <property type="match status" value="1"/>
</dbReference>
<dbReference type="Pfam" id="PF13409">
    <property type="entry name" value="GST_N_2"/>
    <property type="match status" value="1"/>
</dbReference>
<dbReference type="InterPro" id="IPR004045">
    <property type="entry name" value="Glutathione_S-Trfase_N"/>
</dbReference>
<dbReference type="Proteomes" id="UP000191135">
    <property type="component" value="Plasmid pMM593"/>
</dbReference>
<geneLocation type="plasmid" evidence="3">
    <name>pmm593</name>
</geneLocation>
<dbReference type="InterPro" id="IPR036282">
    <property type="entry name" value="Glutathione-S-Trfase_C_sf"/>
</dbReference>
<dbReference type="EMBL" id="CP020331">
    <property type="protein sequence ID" value="AQZ53855.1"/>
    <property type="molecule type" value="Genomic_DNA"/>
</dbReference>
<proteinExistence type="predicted"/>
<organism evidence="2 3">
    <name type="scientific">Martelella mediterranea DSM 17316</name>
    <dbReference type="NCBI Taxonomy" id="1122214"/>
    <lineage>
        <taxon>Bacteria</taxon>
        <taxon>Pseudomonadati</taxon>
        <taxon>Pseudomonadota</taxon>
        <taxon>Alphaproteobacteria</taxon>
        <taxon>Hyphomicrobiales</taxon>
        <taxon>Aurantimonadaceae</taxon>
        <taxon>Martelella</taxon>
    </lineage>
</organism>
<dbReference type="InterPro" id="IPR036249">
    <property type="entry name" value="Thioredoxin-like_sf"/>
</dbReference>
<dbReference type="eggNOG" id="COG0625">
    <property type="taxonomic scope" value="Bacteria"/>
</dbReference>
<protein>
    <submittedName>
        <fullName evidence="2">Putative GST-like protein YibF</fullName>
    </submittedName>
</protein>
<dbReference type="SUPFAM" id="SSF52833">
    <property type="entry name" value="Thioredoxin-like"/>
    <property type="match status" value="1"/>
</dbReference>
<dbReference type="InterPro" id="IPR050983">
    <property type="entry name" value="GST_Omega/HSP26"/>
</dbReference>
<reference evidence="2 3" key="1">
    <citation type="submission" date="2017-03" db="EMBL/GenBank/DDBJ databases">
        <title>Foreign affairs: Plasmid Transfer between Roseobacters and Rhizobia.</title>
        <authorList>
            <person name="Bartling P."/>
            <person name="Bunk B."/>
            <person name="Overmann J."/>
            <person name="Brinkmann H."/>
            <person name="Petersen J."/>
        </authorList>
    </citation>
    <scope>NUCLEOTIDE SEQUENCE [LARGE SCALE GENOMIC DNA]</scope>
    <source>
        <strain evidence="2 3">MACL11</strain>
        <plasmid evidence="3">Plasmid pmm593</plasmid>
    </source>
</reference>
<evidence type="ECO:0000259" key="1">
    <source>
        <dbReference type="PROSITE" id="PS50404"/>
    </source>
</evidence>
<gene>
    <name evidence="2" type="primary">yibF_3</name>
    <name evidence="2" type="ORF">Mame_04563</name>
</gene>
<accession>A0A1U9Z833</accession>
<dbReference type="PANTHER" id="PTHR43968">
    <property type="match status" value="1"/>
</dbReference>
<feature type="domain" description="GST N-terminal" evidence="1">
    <location>
        <begin position="13"/>
        <end position="93"/>
    </location>
</feature>
<dbReference type="SUPFAM" id="SSF47616">
    <property type="entry name" value="GST C-terminal domain-like"/>
    <property type="match status" value="1"/>
</dbReference>
<keyword evidence="2" id="KW-0614">Plasmid</keyword>
<evidence type="ECO:0000313" key="3">
    <source>
        <dbReference type="Proteomes" id="UP000191135"/>
    </source>
</evidence>
<dbReference type="AlphaFoldDB" id="A0A1U9Z833"/>
<dbReference type="PROSITE" id="PS50404">
    <property type="entry name" value="GST_NTER"/>
    <property type="match status" value="1"/>
</dbReference>
<dbReference type="CDD" id="cd03205">
    <property type="entry name" value="GST_C_6"/>
    <property type="match status" value="1"/>
</dbReference>
<dbReference type="KEGG" id="mmed:Mame_04563"/>
<keyword evidence="3" id="KW-1185">Reference proteome</keyword>
<dbReference type="Gene3D" id="3.40.30.10">
    <property type="entry name" value="Glutaredoxin"/>
    <property type="match status" value="1"/>
</dbReference>
<sequence>MNAIASYWGRPADKIVLRSTKTSPFGRKVRMALIALGLEERVQLQSANTMDEDDSLRQQNPLGKLPCLMIGGEAFYDSHVILEMLDAVAGGGRLLPRAGLERFRALTRARLADGITDAALLVSYENRFREPGQTSERWLAHQRGKITRALAAFEPDLPDPRRAELVQITLAAALGYLDWRQPLEWRADHPALENWLDTFGRSHRFWSETERTRE</sequence>
<dbReference type="RefSeq" id="WP_210190850.1">
    <property type="nucleotide sequence ID" value="NZ_AQWH01000037.1"/>
</dbReference>
<evidence type="ECO:0000313" key="2">
    <source>
        <dbReference type="EMBL" id="AQZ53855.1"/>
    </source>
</evidence>
<name>A0A1U9Z833_9HYPH</name>